<proteinExistence type="predicted"/>
<evidence type="ECO:0008006" key="2">
    <source>
        <dbReference type="Google" id="ProtNLM"/>
    </source>
</evidence>
<dbReference type="EMBL" id="UINC01038098">
    <property type="protein sequence ID" value="SVB34593.1"/>
    <property type="molecule type" value="Genomic_DNA"/>
</dbReference>
<gene>
    <name evidence="1" type="ORF">METZ01_LOCUS187447</name>
</gene>
<name>A0A382DAD5_9ZZZZ</name>
<protein>
    <recommendedName>
        <fullName evidence="2">Outer membrane protein beta-barrel domain-containing protein</fullName>
    </recommendedName>
</protein>
<reference evidence="1" key="1">
    <citation type="submission" date="2018-05" db="EMBL/GenBank/DDBJ databases">
        <authorList>
            <person name="Lanie J.A."/>
            <person name="Ng W.-L."/>
            <person name="Kazmierczak K.M."/>
            <person name="Andrzejewski T.M."/>
            <person name="Davidsen T.M."/>
            <person name="Wayne K.J."/>
            <person name="Tettelin H."/>
            <person name="Glass J.I."/>
            <person name="Rusch D."/>
            <person name="Podicherti R."/>
            <person name="Tsui H.-C.T."/>
            <person name="Winkler M.E."/>
        </authorList>
    </citation>
    <scope>NUCLEOTIDE SEQUENCE</scope>
</reference>
<feature type="non-terminal residue" evidence="1">
    <location>
        <position position="1"/>
    </location>
</feature>
<sequence length="194" mass="20902">VKEKKMKIKTILASMILCCSFQTVKGQTNNIYVEGLGVGLLGSINYERMIIPDKLFARASYGGISVSTTSSDPVYDDYGYYIGTIDSEVELSLNPLCLGAHYMFGKKWKAEIGGGISYWMIAIDASAEDAASDVGGISISEDGGFLMFYTSVGFRYQNPEGGINVKLGLSPTIVSVEGESGTLPWPHIGLGYSF</sequence>
<organism evidence="1">
    <name type="scientific">marine metagenome</name>
    <dbReference type="NCBI Taxonomy" id="408172"/>
    <lineage>
        <taxon>unclassified sequences</taxon>
        <taxon>metagenomes</taxon>
        <taxon>ecological metagenomes</taxon>
    </lineage>
</organism>
<accession>A0A382DAD5</accession>
<dbReference type="AlphaFoldDB" id="A0A382DAD5"/>
<evidence type="ECO:0000313" key="1">
    <source>
        <dbReference type="EMBL" id="SVB34593.1"/>
    </source>
</evidence>